<evidence type="ECO:0000256" key="2">
    <source>
        <dbReference type="ARBA" id="ARBA00006082"/>
    </source>
</evidence>
<dbReference type="FunFam" id="3.30.565.10:FF:000109">
    <property type="entry name" value="Related to MLH1-DNA mismatch repair protein"/>
    <property type="match status" value="1"/>
</dbReference>
<dbReference type="PROSITE" id="PS00058">
    <property type="entry name" value="DNA_MISMATCH_REPAIR_1"/>
    <property type="match status" value="1"/>
</dbReference>
<dbReference type="GO" id="GO:0016887">
    <property type="term" value="F:ATP hydrolysis activity"/>
    <property type="evidence" value="ECO:0007669"/>
    <property type="project" value="InterPro"/>
</dbReference>
<dbReference type="GO" id="GO:0030983">
    <property type="term" value="F:mismatched DNA binding"/>
    <property type="evidence" value="ECO:0007669"/>
    <property type="project" value="InterPro"/>
</dbReference>
<proteinExistence type="inferred from homology"/>
<evidence type="ECO:0000256" key="6">
    <source>
        <dbReference type="SAM" id="MobiDB-lite"/>
    </source>
</evidence>
<dbReference type="InterPro" id="IPR002099">
    <property type="entry name" value="MutL/Mlh/PMS"/>
</dbReference>
<evidence type="ECO:0000256" key="5">
    <source>
        <dbReference type="ARBA" id="ARBA00023242"/>
    </source>
</evidence>
<keyword evidence="9" id="KW-1185">Reference proteome</keyword>
<evidence type="ECO:0000256" key="4">
    <source>
        <dbReference type="ARBA" id="ARBA00023204"/>
    </source>
</evidence>
<feature type="region of interest" description="Disordered" evidence="6">
    <location>
        <begin position="483"/>
        <end position="546"/>
    </location>
</feature>
<dbReference type="GO" id="GO:0061982">
    <property type="term" value="P:meiosis I cell cycle process"/>
    <property type="evidence" value="ECO:0007669"/>
    <property type="project" value="UniProtKB-ARBA"/>
</dbReference>
<dbReference type="InterPro" id="IPR038973">
    <property type="entry name" value="MutL/Mlh/Pms-like"/>
</dbReference>
<comment type="caution">
    <text evidence="8">The sequence shown here is derived from an EMBL/GenBank/DDBJ whole genome shotgun (WGS) entry which is preliminary data.</text>
</comment>
<dbReference type="InterPro" id="IPR020568">
    <property type="entry name" value="Ribosomal_Su5_D2-typ_SF"/>
</dbReference>
<feature type="compositionally biased region" description="Low complexity" evidence="6">
    <location>
        <begin position="483"/>
        <end position="495"/>
    </location>
</feature>
<dbReference type="GO" id="GO:0005524">
    <property type="term" value="F:ATP binding"/>
    <property type="evidence" value="ECO:0007669"/>
    <property type="project" value="InterPro"/>
</dbReference>
<dbReference type="InterPro" id="IPR036890">
    <property type="entry name" value="HATPase_C_sf"/>
</dbReference>
<dbReference type="EMBL" id="SSOP01000540">
    <property type="protein sequence ID" value="KAB5588172.1"/>
    <property type="molecule type" value="Genomic_DNA"/>
</dbReference>
<evidence type="ECO:0000256" key="3">
    <source>
        <dbReference type="ARBA" id="ARBA00022763"/>
    </source>
</evidence>
<dbReference type="Gene3D" id="3.30.565.10">
    <property type="entry name" value="Histidine kinase-like ATPase, C-terminal domain"/>
    <property type="match status" value="1"/>
</dbReference>
<accession>A0A5N5Q8U0</accession>
<dbReference type="OrthoDB" id="10263226at2759"/>
<dbReference type="PANTHER" id="PTHR10073:SF12">
    <property type="entry name" value="DNA MISMATCH REPAIR PROTEIN MLH1"/>
    <property type="match status" value="1"/>
</dbReference>
<dbReference type="Gene3D" id="3.30.230.10">
    <property type="match status" value="1"/>
</dbReference>
<dbReference type="GO" id="GO:0006298">
    <property type="term" value="P:mismatch repair"/>
    <property type="evidence" value="ECO:0007669"/>
    <property type="project" value="InterPro"/>
</dbReference>
<evidence type="ECO:0000256" key="1">
    <source>
        <dbReference type="ARBA" id="ARBA00004123"/>
    </source>
</evidence>
<dbReference type="InterPro" id="IPR032189">
    <property type="entry name" value="Mlh1_C"/>
</dbReference>
<keyword evidence="3" id="KW-0227">DNA damage</keyword>
<sequence length="838" mass="92682">MSLVDPKSTEESSRLDSDPVIQRLDETLVNRIAAGEVAAHAVFVPQIIHRPASALKELIENALDAGATSIKVTAKDGGMKLLQIQDNGCGIRKSDLPILCERFTTSKLREFSDLQDIATYGFRGEALASISFVSHLTVITKTRVDSCAWRALYEDGILLAPKEGAAAEPVACAGNDGTVITAEDLFYNTPIRKSSLRNTADEYARLSDVVTRYAIHQAGVSFVCRKVGVASPDVSTPMGASRPALIRLLYGAAVAEALLEIDIASSNVPDHATGKRKRPKADVDEVEYWSESDDEAVPLGKRSDTTKWKAQATFTSTSFQGKRLALLLFINHRLVESRRIQRAIEAVYSTIMPKGAHPFVYLSLEIDPKHVDVNVHPTKREVHFMNEDVIVEAISDAIQEQLAVQSSQRTFVYQTLTPVTGAADSGRTQKASALKQGKKPQVSQPFVSDDEREETPRIGKSLPQHLVRTSLRDRTLDAMFAAASGGSSPAALSRAITRQPSPSDILSEYAPPTSLTPNSKGTESEKAPNSQGSTMKSQAHGENLDEDEILRDSIANMVMNDEEEEEALTATADIPESECYLTSVLELRQQVQKNKHAHITYVLRDSKFVGIADVTSNHSLLQHELKLYLVNHSAVAEELFYQLGLRQFGNFNSLKLSPPPPLRELVHLAVGENVEIRKTGLDAKMLGNKIIQILMSRREMLDEYFGIQINETGLVECLPLLLPGYTPNIDLLPTFLIHLGPRVDWKSEKNCFATIFREIARFYAPAPPLDFENRGSLGEINKKVQDKCEEMTKTIAWQIKNVIFPAVQKYLVAPKELLETDITQIANLPDLYRVFERC</sequence>
<dbReference type="CDD" id="cd16926">
    <property type="entry name" value="HATPase_MutL-MLH-PMS-like"/>
    <property type="match status" value="1"/>
</dbReference>
<protein>
    <submittedName>
        <fullName evidence="8">DNA mismatch repair protein Mlh1</fullName>
    </submittedName>
</protein>
<dbReference type="Pfam" id="PF13589">
    <property type="entry name" value="HATPase_c_3"/>
    <property type="match status" value="1"/>
</dbReference>
<dbReference type="InterPro" id="IPR013507">
    <property type="entry name" value="DNA_mismatch_S5_2-like"/>
</dbReference>
<dbReference type="Proteomes" id="UP000383932">
    <property type="component" value="Unassembled WGS sequence"/>
</dbReference>
<dbReference type="FunFam" id="3.30.230.10:FF:000014">
    <property type="entry name" value="DNA mismatch repair protein Mlh1"/>
    <property type="match status" value="1"/>
</dbReference>
<dbReference type="Pfam" id="PF16413">
    <property type="entry name" value="Mlh1_C"/>
    <property type="match status" value="1"/>
</dbReference>
<feature type="domain" description="DNA mismatch repair protein S5" evidence="7">
    <location>
        <begin position="246"/>
        <end position="403"/>
    </location>
</feature>
<dbReference type="NCBIfam" id="TIGR00585">
    <property type="entry name" value="mutl"/>
    <property type="match status" value="1"/>
</dbReference>
<comment type="similarity">
    <text evidence="2">Belongs to the DNA mismatch repair MutL/HexB family.</text>
</comment>
<dbReference type="Pfam" id="PF01119">
    <property type="entry name" value="DNA_mis_repair"/>
    <property type="match status" value="1"/>
</dbReference>
<gene>
    <name evidence="8" type="ORF">CTheo_8386</name>
</gene>
<dbReference type="SMART" id="SM01340">
    <property type="entry name" value="DNA_mis_repair"/>
    <property type="match status" value="1"/>
</dbReference>
<evidence type="ECO:0000313" key="8">
    <source>
        <dbReference type="EMBL" id="KAB5588172.1"/>
    </source>
</evidence>
<reference evidence="8 9" key="1">
    <citation type="journal article" date="2019" name="Fungal Biol. Biotechnol.">
        <title>Draft genome sequence of fastidious pathogen Ceratobasidium theobromae, which causes vascular-streak dieback in Theobroma cacao.</title>
        <authorList>
            <person name="Ali S.S."/>
            <person name="Asman A."/>
            <person name="Shao J."/>
            <person name="Firmansyah A.P."/>
            <person name="Susilo A.W."/>
            <person name="Rosmana A."/>
            <person name="McMahon P."/>
            <person name="Junaid M."/>
            <person name="Guest D."/>
            <person name="Kheng T.Y."/>
            <person name="Meinhardt L.W."/>
            <person name="Bailey B.A."/>
        </authorList>
    </citation>
    <scope>NUCLEOTIDE SEQUENCE [LARGE SCALE GENOMIC DNA]</scope>
    <source>
        <strain evidence="8 9">CT2</strain>
    </source>
</reference>
<dbReference type="PANTHER" id="PTHR10073">
    <property type="entry name" value="DNA MISMATCH REPAIR PROTEIN MLH, PMS, MUTL"/>
    <property type="match status" value="1"/>
</dbReference>
<dbReference type="SUPFAM" id="SSF55874">
    <property type="entry name" value="ATPase domain of HSP90 chaperone/DNA topoisomerase II/histidine kinase"/>
    <property type="match status" value="1"/>
</dbReference>
<dbReference type="GO" id="GO:0032389">
    <property type="term" value="C:MutLalpha complex"/>
    <property type="evidence" value="ECO:0007669"/>
    <property type="project" value="TreeGrafter"/>
</dbReference>
<dbReference type="InterPro" id="IPR014721">
    <property type="entry name" value="Ribsml_uS5_D2-typ_fold_subgr"/>
</dbReference>
<dbReference type="SUPFAM" id="SSF54211">
    <property type="entry name" value="Ribosomal protein S5 domain 2-like"/>
    <property type="match status" value="1"/>
</dbReference>
<organism evidence="8 9">
    <name type="scientific">Ceratobasidium theobromae</name>
    <dbReference type="NCBI Taxonomy" id="1582974"/>
    <lineage>
        <taxon>Eukaryota</taxon>
        <taxon>Fungi</taxon>
        <taxon>Dikarya</taxon>
        <taxon>Basidiomycota</taxon>
        <taxon>Agaricomycotina</taxon>
        <taxon>Agaricomycetes</taxon>
        <taxon>Cantharellales</taxon>
        <taxon>Ceratobasidiaceae</taxon>
        <taxon>Ceratobasidium</taxon>
    </lineage>
</organism>
<comment type="subcellular location">
    <subcellularLocation>
        <location evidence="1">Nucleus</location>
    </subcellularLocation>
</comment>
<feature type="region of interest" description="Disordered" evidence="6">
    <location>
        <begin position="422"/>
        <end position="466"/>
    </location>
</feature>
<feature type="compositionally biased region" description="Polar residues" evidence="6">
    <location>
        <begin position="513"/>
        <end position="537"/>
    </location>
</feature>
<dbReference type="InterPro" id="IPR014762">
    <property type="entry name" value="DNA_mismatch_repair_CS"/>
</dbReference>
<evidence type="ECO:0000259" key="7">
    <source>
        <dbReference type="SMART" id="SM01340"/>
    </source>
</evidence>
<evidence type="ECO:0000313" key="9">
    <source>
        <dbReference type="Proteomes" id="UP000383932"/>
    </source>
</evidence>
<keyword evidence="4" id="KW-0234">DNA repair</keyword>
<name>A0A5N5Q8U0_9AGAM</name>
<dbReference type="GO" id="GO:0140664">
    <property type="term" value="F:ATP-dependent DNA damage sensor activity"/>
    <property type="evidence" value="ECO:0007669"/>
    <property type="project" value="InterPro"/>
</dbReference>
<dbReference type="AlphaFoldDB" id="A0A5N5Q8U0"/>
<keyword evidence="5" id="KW-0539">Nucleus</keyword>